<reference evidence="2" key="1">
    <citation type="journal article" date="2021" name="PeerJ">
        <title>Extensive microbial diversity within the chicken gut microbiome revealed by metagenomics and culture.</title>
        <authorList>
            <person name="Gilroy R."/>
            <person name="Ravi A."/>
            <person name="Getino M."/>
            <person name="Pursley I."/>
            <person name="Horton D.L."/>
            <person name="Alikhan N.F."/>
            <person name="Baker D."/>
            <person name="Gharbi K."/>
            <person name="Hall N."/>
            <person name="Watson M."/>
            <person name="Adriaenssens E.M."/>
            <person name="Foster-Nyarko E."/>
            <person name="Jarju S."/>
            <person name="Secka A."/>
            <person name="Antonio M."/>
            <person name="Oren A."/>
            <person name="Chaudhuri R.R."/>
            <person name="La Ragione R."/>
            <person name="Hildebrand F."/>
            <person name="Pallen M.J."/>
        </authorList>
    </citation>
    <scope>NUCLEOTIDE SEQUENCE</scope>
    <source>
        <strain evidence="2">ChiGjej3B3-7470</strain>
    </source>
</reference>
<sequence length="231" mass="25170">MGWDGAVNAHQVAPGVVRMGRREWVTEQGWSQALGEGYRTVVDLRSEIEFAVRRKGDANVSAAALDGLTVLHRPTEDPDHPGFDYPMGYLDHPADYAGYLEMFGDRVARALLAVGHADGPVIVHCSAGRDRTGLVLSLGQLVAGWSHDDIVDGYVAAAEGINAFQAHNPHPKETHKVGEEWEAWLGERVSALRSFLDETNAVEFLRRQGATDADIAAVAARFDRTCDQPAE</sequence>
<dbReference type="PROSITE" id="PS50056">
    <property type="entry name" value="TYR_PHOSPHATASE_2"/>
    <property type="match status" value="1"/>
</dbReference>
<gene>
    <name evidence="2" type="ORF">K8V15_03075</name>
</gene>
<dbReference type="Proteomes" id="UP000712713">
    <property type="component" value="Unassembled WGS sequence"/>
</dbReference>
<dbReference type="InterPro" id="IPR029021">
    <property type="entry name" value="Prot-tyrosine_phosphatase-like"/>
</dbReference>
<evidence type="ECO:0000313" key="2">
    <source>
        <dbReference type="EMBL" id="HJE50953.1"/>
    </source>
</evidence>
<dbReference type="InterPro" id="IPR016130">
    <property type="entry name" value="Tyr_Pase_AS"/>
</dbReference>
<dbReference type="PROSITE" id="PS00383">
    <property type="entry name" value="TYR_PHOSPHATASE_1"/>
    <property type="match status" value="1"/>
</dbReference>
<dbReference type="AlphaFoldDB" id="A0A921ELZ7"/>
<dbReference type="GO" id="GO:0004721">
    <property type="term" value="F:phosphoprotein phosphatase activity"/>
    <property type="evidence" value="ECO:0007669"/>
    <property type="project" value="InterPro"/>
</dbReference>
<organism evidence="2 3">
    <name type="scientific">Tessaracoccus flavescens</name>
    <dbReference type="NCBI Taxonomy" id="399497"/>
    <lineage>
        <taxon>Bacteria</taxon>
        <taxon>Bacillati</taxon>
        <taxon>Actinomycetota</taxon>
        <taxon>Actinomycetes</taxon>
        <taxon>Propionibacteriales</taxon>
        <taxon>Propionibacteriaceae</taxon>
        <taxon>Tessaracoccus</taxon>
    </lineage>
</organism>
<dbReference type="InterPro" id="IPR026893">
    <property type="entry name" value="Tyr/Ser_Pase_IphP-type"/>
</dbReference>
<protein>
    <submittedName>
        <fullName evidence="2">Tyrosine-protein phosphatase</fullName>
    </submittedName>
</protein>
<feature type="domain" description="Tyrosine specific protein phosphatases" evidence="1">
    <location>
        <begin position="101"/>
        <end position="138"/>
    </location>
</feature>
<dbReference type="EMBL" id="DYZF01000072">
    <property type="protein sequence ID" value="HJE50953.1"/>
    <property type="molecule type" value="Genomic_DNA"/>
</dbReference>
<proteinExistence type="predicted"/>
<dbReference type="InterPro" id="IPR000387">
    <property type="entry name" value="Tyr_Pase_dom"/>
</dbReference>
<dbReference type="SUPFAM" id="SSF52799">
    <property type="entry name" value="(Phosphotyrosine protein) phosphatases II"/>
    <property type="match status" value="1"/>
</dbReference>
<accession>A0A921ELZ7</accession>
<reference evidence="2" key="2">
    <citation type="submission" date="2021-09" db="EMBL/GenBank/DDBJ databases">
        <authorList>
            <person name="Gilroy R."/>
        </authorList>
    </citation>
    <scope>NUCLEOTIDE SEQUENCE</scope>
    <source>
        <strain evidence="2">ChiGjej3B3-7470</strain>
    </source>
</reference>
<comment type="caution">
    <text evidence="2">The sequence shown here is derived from an EMBL/GenBank/DDBJ whole genome shotgun (WGS) entry which is preliminary data.</text>
</comment>
<evidence type="ECO:0000259" key="1">
    <source>
        <dbReference type="PROSITE" id="PS50056"/>
    </source>
</evidence>
<dbReference type="Gene3D" id="3.90.190.10">
    <property type="entry name" value="Protein tyrosine phosphatase superfamily"/>
    <property type="match status" value="1"/>
</dbReference>
<name>A0A921ELZ7_9ACTN</name>
<evidence type="ECO:0000313" key="3">
    <source>
        <dbReference type="Proteomes" id="UP000712713"/>
    </source>
</evidence>
<dbReference type="Pfam" id="PF13350">
    <property type="entry name" value="Y_phosphatase3"/>
    <property type="match status" value="1"/>
</dbReference>